<dbReference type="GO" id="GO:0016042">
    <property type="term" value="P:lipid catabolic process"/>
    <property type="evidence" value="ECO:0007669"/>
    <property type="project" value="InterPro"/>
</dbReference>
<feature type="domain" description="AFL C-terminal" evidence="1">
    <location>
        <begin position="265"/>
        <end position="362"/>
    </location>
</feature>
<evidence type="ECO:0000313" key="2">
    <source>
        <dbReference type="EMBL" id="QCI66319.1"/>
    </source>
</evidence>
<dbReference type="EMBL" id="CP039690">
    <property type="protein sequence ID" value="QCI66319.1"/>
    <property type="molecule type" value="Genomic_DNA"/>
</dbReference>
<dbReference type="OrthoDB" id="7329829at2"/>
<dbReference type="Gene3D" id="3.40.50.1820">
    <property type="entry name" value="alpha/beta hydrolase"/>
    <property type="match status" value="1"/>
</dbReference>
<name>A0A4D7AYD8_9HYPH</name>
<gene>
    <name evidence="2" type="ORF">E8M01_20110</name>
</gene>
<dbReference type="PROSITE" id="PS51318">
    <property type="entry name" value="TAT"/>
    <property type="match status" value="1"/>
</dbReference>
<accession>A0A4D7AYD8</accession>
<dbReference type="AlphaFoldDB" id="A0A4D7AYD8"/>
<organism evidence="2 3">
    <name type="scientific">Phreatobacter stygius</name>
    <dbReference type="NCBI Taxonomy" id="1940610"/>
    <lineage>
        <taxon>Bacteria</taxon>
        <taxon>Pseudomonadati</taxon>
        <taxon>Pseudomonadota</taxon>
        <taxon>Alphaproteobacteria</taxon>
        <taxon>Hyphomicrobiales</taxon>
        <taxon>Phreatobacteraceae</taxon>
        <taxon>Phreatobacter</taxon>
    </lineage>
</organism>
<dbReference type="InterPro" id="IPR040664">
    <property type="entry name" value="AFL_C"/>
</dbReference>
<dbReference type="Pfam" id="PF18067">
    <property type="entry name" value="Lipase_C"/>
    <property type="match status" value="1"/>
</dbReference>
<dbReference type="Proteomes" id="UP000298781">
    <property type="component" value="Chromosome"/>
</dbReference>
<keyword evidence="2" id="KW-0378">Hydrolase</keyword>
<reference evidence="2 3" key="1">
    <citation type="submission" date="2019-04" db="EMBL/GenBank/DDBJ databases">
        <title>Phreatobacter aquaticus sp. nov.</title>
        <authorList>
            <person name="Choi A."/>
        </authorList>
    </citation>
    <scope>NUCLEOTIDE SEQUENCE [LARGE SCALE GENOMIC DNA]</scope>
    <source>
        <strain evidence="2 3">KCTC 52518</strain>
    </source>
</reference>
<sequence length="451" mass="48148">MTMTRRQALSGMTAAMLASGPWLVRRALAQDARPPVIFVHGNGDHAALWLTTLWRFESNGWPRDRLTAFNFTDPLSRNDDAVPMAGRSGTEDQLRELTAVIAEVRARTGAARVALVGSSRGGYAIRNVVVEAGGGAQVSHAVLCGTPNRGVFDWDANPGSEYNGRGPFLKRLNGRDSDVVPETAFLTLRSAGNDKFAQPDGRLLGRPGVPTGITTEGPSLRGASNIALGPLDHREVAFHPRAFREIYRFIAGAEPQTIAVAAQAQVTLDGLVTGNPAGVPSNRPVAGAGVEIYRVAADTGERQGQALLSKTSGADGRWGPLTVAPTDCLEFVLTVADHPVSHTYRSPFPRSSDVVHLRPARPFADADKAAGAIVQMTRPRGYFGIPRDVVLIDGKEPADVTRGVPNDAAATLRLATSEIGRPVVGLFNEERIVARAWPASENRIAVAELTW</sequence>
<dbReference type="InterPro" id="IPR002918">
    <property type="entry name" value="Lipase_EstA/Esterase_EstB"/>
</dbReference>
<dbReference type="Gene3D" id="2.60.40.2190">
    <property type="match status" value="1"/>
</dbReference>
<proteinExistence type="predicted"/>
<protein>
    <submittedName>
        <fullName evidence="2">Hydrolase</fullName>
    </submittedName>
</protein>
<dbReference type="KEGG" id="pstg:E8M01_20110"/>
<evidence type="ECO:0000313" key="3">
    <source>
        <dbReference type="Proteomes" id="UP000298781"/>
    </source>
</evidence>
<dbReference type="InterPro" id="IPR029058">
    <property type="entry name" value="AB_hydrolase_fold"/>
</dbReference>
<evidence type="ECO:0000259" key="1">
    <source>
        <dbReference type="Pfam" id="PF18067"/>
    </source>
</evidence>
<dbReference type="RefSeq" id="WP_136961763.1">
    <property type="nucleotide sequence ID" value="NZ_CP039690.1"/>
</dbReference>
<dbReference type="InterPro" id="IPR006311">
    <property type="entry name" value="TAT_signal"/>
</dbReference>
<keyword evidence="3" id="KW-1185">Reference proteome</keyword>
<dbReference type="Pfam" id="PF01674">
    <property type="entry name" value="Lipase_2"/>
    <property type="match status" value="1"/>
</dbReference>
<dbReference type="GO" id="GO:0016787">
    <property type="term" value="F:hydrolase activity"/>
    <property type="evidence" value="ECO:0007669"/>
    <property type="project" value="UniProtKB-KW"/>
</dbReference>
<dbReference type="SUPFAM" id="SSF53474">
    <property type="entry name" value="alpha/beta-Hydrolases"/>
    <property type="match status" value="1"/>
</dbReference>